<accession>A0A418WUB5</accession>
<dbReference type="OrthoDB" id="9988490at2"/>
<name>A0A418WUB5_9PROT</name>
<gene>
    <name evidence="1" type="ORF">D3874_03355</name>
</gene>
<comment type="caution">
    <text evidence="1">The sequence shown here is derived from an EMBL/GenBank/DDBJ whole genome shotgun (WGS) entry which is preliminary data.</text>
</comment>
<evidence type="ECO:0000313" key="2">
    <source>
        <dbReference type="Proteomes" id="UP000284605"/>
    </source>
</evidence>
<protein>
    <submittedName>
        <fullName evidence="1">Uncharacterized protein</fullName>
    </submittedName>
</protein>
<sequence>MPGQTRITFRNFTGLDLSSGRRITRPRYKSPGFGEETLLRGAISALGAVSNVGKLLGGAAGMATSPPGSLSLSGIIPGVRIRVPNPDFTITYGLTASAGASVAVGVGGGVYFWRKASGGEIGLYGSVAAGLITNAGVGAGYALGFLFDAAPTVLAGDCITLSVDVGIDIITVSGQLILNAPPVSLGWPPSITGVWNPEIVGIGFALTAGISALPANISVMPSRTWTHPVATF</sequence>
<proteinExistence type="predicted"/>
<organism evidence="1 2">
    <name type="scientific">Oleomonas cavernae</name>
    <dbReference type="NCBI Taxonomy" id="2320859"/>
    <lineage>
        <taxon>Bacteria</taxon>
        <taxon>Pseudomonadati</taxon>
        <taxon>Pseudomonadota</taxon>
        <taxon>Alphaproteobacteria</taxon>
        <taxon>Acetobacterales</taxon>
        <taxon>Acetobacteraceae</taxon>
        <taxon>Oleomonas</taxon>
    </lineage>
</organism>
<evidence type="ECO:0000313" key="1">
    <source>
        <dbReference type="EMBL" id="RJF94864.1"/>
    </source>
</evidence>
<dbReference type="AlphaFoldDB" id="A0A418WUB5"/>
<dbReference type="Proteomes" id="UP000284605">
    <property type="component" value="Unassembled WGS sequence"/>
</dbReference>
<reference evidence="1 2" key="1">
    <citation type="submission" date="2018-09" db="EMBL/GenBank/DDBJ databases">
        <authorList>
            <person name="Zhu H."/>
        </authorList>
    </citation>
    <scope>NUCLEOTIDE SEQUENCE [LARGE SCALE GENOMIC DNA]</scope>
    <source>
        <strain evidence="1 2">K1W22B-8</strain>
    </source>
</reference>
<dbReference type="EMBL" id="QYUK01000008">
    <property type="protein sequence ID" value="RJF94864.1"/>
    <property type="molecule type" value="Genomic_DNA"/>
</dbReference>
<dbReference type="RefSeq" id="WP_119776486.1">
    <property type="nucleotide sequence ID" value="NZ_QYUK01000008.1"/>
</dbReference>
<keyword evidence="2" id="KW-1185">Reference proteome</keyword>